<organism evidence="2 3">
    <name type="scientific">Ruficoccus amylovorans</name>
    <dbReference type="NCBI Taxonomy" id="1804625"/>
    <lineage>
        <taxon>Bacteria</taxon>
        <taxon>Pseudomonadati</taxon>
        <taxon>Verrucomicrobiota</taxon>
        <taxon>Opitutia</taxon>
        <taxon>Puniceicoccales</taxon>
        <taxon>Cerasicoccaceae</taxon>
        <taxon>Ruficoccus</taxon>
    </lineage>
</organism>
<evidence type="ECO:0000256" key="1">
    <source>
        <dbReference type="SAM" id="MobiDB-lite"/>
    </source>
</evidence>
<name>A0A842HFI3_9BACT</name>
<feature type="region of interest" description="Disordered" evidence="1">
    <location>
        <begin position="1"/>
        <end position="35"/>
    </location>
</feature>
<protein>
    <submittedName>
        <fullName evidence="2">Protein rep</fullName>
    </submittedName>
</protein>
<proteinExistence type="predicted"/>
<feature type="compositionally biased region" description="Basic and acidic residues" evidence="1">
    <location>
        <begin position="627"/>
        <end position="637"/>
    </location>
</feature>
<keyword evidence="3" id="KW-1185">Reference proteome</keyword>
<accession>A0A842HFI3</accession>
<evidence type="ECO:0000313" key="3">
    <source>
        <dbReference type="Proteomes" id="UP000546464"/>
    </source>
</evidence>
<gene>
    <name evidence="2" type="ORF">H5P28_09020</name>
</gene>
<feature type="region of interest" description="Disordered" evidence="1">
    <location>
        <begin position="618"/>
        <end position="640"/>
    </location>
</feature>
<dbReference type="Proteomes" id="UP000546464">
    <property type="component" value="Unassembled WGS sequence"/>
</dbReference>
<dbReference type="RefSeq" id="WP_185675380.1">
    <property type="nucleotide sequence ID" value="NZ_JACHVB010000021.1"/>
</dbReference>
<feature type="compositionally biased region" description="Polar residues" evidence="1">
    <location>
        <begin position="15"/>
        <end position="27"/>
    </location>
</feature>
<dbReference type="AlphaFoldDB" id="A0A842HFI3"/>
<sequence>MITGPPDKREAREAATSQASGKSSFCGSDSCDRKTFASPSVKAECLSAVCDNSNSLADCSANERSATSAANDRCAHATRINTGSKSFATGQANPGSTDDCKSGLCVVAAGESQPQTANAWDLLERLGFEGTETEDFRAPESEYLDICRSYSGESIPVESYEKLVADQAELIRMSDEIATRLADGYYDAELEQSVSRNPWPESAQPLWRYSALTKCKQRLPTYRNIRFLPWQAKMRRGTHLKFLEWWCNRHPFARMFVPTTGARCCVDELRERIQDLQRKTSKLNAKPWFKKHYEIVWRSTEIGTPEQDEAGEWTFHPHAHIIVNQKHFIPPEQWQVLRARIKAHFGGNYFRESGKLAKPREACKYVVKPQAVLELDNKTLIELYDALFKLRLCQPLGSLKESINHFKEHRLKLVRPCKSNGWKWRTVKDWNRHCEKDKDDAELSDEELVEGNIAISEPGNGGCAVLARTQPLPAASTLSEPCLLVMGDIEAGEDEIRNDSRFRELLEAAGPAYRAGQMLEHISVHNSVVTVPPAEQRQLFTVPGIWEHPNSWHPPESFYRAQRTVYPPTPWDDGSVSVSPATPEMTVAAGTAHPSRKRPGPVSGPLLFGCRAAGAKSGRSALQSRYPDTEKPVRHGETGLPSLGVYEEPLAYVRISQ</sequence>
<evidence type="ECO:0000313" key="2">
    <source>
        <dbReference type="EMBL" id="MBC2594396.1"/>
    </source>
</evidence>
<feature type="compositionally biased region" description="Basic and acidic residues" evidence="1">
    <location>
        <begin position="1"/>
        <end position="13"/>
    </location>
</feature>
<comment type="caution">
    <text evidence="2">The sequence shown here is derived from an EMBL/GenBank/DDBJ whole genome shotgun (WGS) entry which is preliminary data.</text>
</comment>
<reference evidence="2 3" key="1">
    <citation type="submission" date="2020-07" db="EMBL/GenBank/DDBJ databases">
        <authorList>
            <person name="Feng X."/>
        </authorList>
    </citation>
    <scope>NUCLEOTIDE SEQUENCE [LARGE SCALE GENOMIC DNA]</scope>
    <source>
        <strain evidence="2 3">JCM31066</strain>
    </source>
</reference>
<dbReference type="EMBL" id="JACHVB010000021">
    <property type="protein sequence ID" value="MBC2594396.1"/>
    <property type="molecule type" value="Genomic_DNA"/>
</dbReference>